<reference evidence="1" key="1">
    <citation type="submission" date="2014-09" db="EMBL/GenBank/DDBJ databases">
        <authorList>
            <person name="Magalhaes I.L.F."/>
            <person name="Oliveira U."/>
            <person name="Santos F.R."/>
            <person name="Vidigal T.H.D.A."/>
            <person name="Brescovit A.D."/>
            <person name="Santos A.J."/>
        </authorList>
    </citation>
    <scope>NUCLEOTIDE SEQUENCE</scope>
    <source>
        <tissue evidence="1">Shoot tissue taken approximately 20 cm above the soil surface</tissue>
    </source>
</reference>
<reference evidence="1" key="2">
    <citation type="journal article" date="2015" name="Data Brief">
        <title>Shoot transcriptome of the giant reed, Arundo donax.</title>
        <authorList>
            <person name="Barrero R.A."/>
            <person name="Guerrero F.D."/>
            <person name="Moolhuijzen P."/>
            <person name="Goolsby J.A."/>
            <person name="Tidwell J."/>
            <person name="Bellgard S.E."/>
            <person name="Bellgard M.I."/>
        </authorList>
    </citation>
    <scope>NUCLEOTIDE SEQUENCE</scope>
    <source>
        <tissue evidence="1">Shoot tissue taken approximately 20 cm above the soil surface</tissue>
    </source>
</reference>
<name>A0A0A8ZEP9_ARUDO</name>
<proteinExistence type="predicted"/>
<accession>A0A0A8ZEP9</accession>
<dbReference type="EMBL" id="GBRH01260604">
    <property type="protein sequence ID" value="JAD37291.1"/>
    <property type="molecule type" value="Transcribed_RNA"/>
</dbReference>
<organism evidence="1">
    <name type="scientific">Arundo donax</name>
    <name type="common">Giant reed</name>
    <name type="synonym">Donax arundinaceus</name>
    <dbReference type="NCBI Taxonomy" id="35708"/>
    <lineage>
        <taxon>Eukaryota</taxon>
        <taxon>Viridiplantae</taxon>
        <taxon>Streptophyta</taxon>
        <taxon>Embryophyta</taxon>
        <taxon>Tracheophyta</taxon>
        <taxon>Spermatophyta</taxon>
        <taxon>Magnoliopsida</taxon>
        <taxon>Liliopsida</taxon>
        <taxon>Poales</taxon>
        <taxon>Poaceae</taxon>
        <taxon>PACMAD clade</taxon>
        <taxon>Arundinoideae</taxon>
        <taxon>Arundineae</taxon>
        <taxon>Arundo</taxon>
    </lineage>
</organism>
<evidence type="ECO:0000313" key="1">
    <source>
        <dbReference type="EMBL" id="JAD37291.1"/>
    </source>
</evidence>
<protein>
    <submittedName>
        <fullName evidence="1">Uncharacterized protein</fullName>
    </submittedName>
</protein>
<sequence>MARQVSSLSVVC</sequence>